<dbReference type="Proteomes" id="UP000054630">
    <property type="component" value="Unassembled WGS sequence"/>
</dbReference>
<evidence type="ECO:0000313" key="1">
    <source>
        <dbReference type="EMBL" id="KRX14159.1"/>
    </source>
</evidence>
<accession>A0A0V0RIB7</accession>
<dbReference type="OrthoDB" id="10281560at2759"/>
<proteinExistence type="predicted"/>
<keyword evidence="2" id="KW-1185">Reference proteome</keyword>
<reference evidence="1 2" key="1">
    <citation type="submission" date="2015-01" db="EMBL/GenBank/DDBJ databases">
        <title>Evolution of Trichinella species and genotypes.</title>
        <authorList>
            <person name="Korhonen P.K."/>
            <person name="Edoardo P."/>
            <person name="Giuseppe L.R."/>
            <person name="Gasser R.B."/>
        </authorList>
    </citation>
    <scope>NUCLEOTIDE SEQUENCE [LARGE SCALE GENOMIC DNA]</scope>
    <source>
        <strain evidence="1">ISS37</strain>
    </source>
</reference>
<comment type="caution">
    <text evidence="1">The sequence shown here is derived from an EMBL/GenBank/DDBJ whole genome shotgun (WGS) entry which is preliminary data.</text>
</comment>
<name>A0A0V0RIB7_9BILA</name>
<sequence length="172" mass="19402">MRLIERSIIIIVDLIIFAVSNPLRTDHPYAGFLSSSSLAQQQTVYQFAKFAHSTVQQNEMQYPIEEGNDRVPGGQNGLGEIGYAQSEIDHHIANHGCYAKRAHAHEQSDDQFHVHPLPALGYVVAKSFNRTHLETDPHHQKQIYHQGDGEQQIDLHLRFDEIASIEYGHVGA</sequence>
<evidence type="ECO:0000313" key="2">
    <source>
        <dbReference type="Proteomes" id="UP000054630"/>
    </source>
</evidence>
<dbReference type="AlphaFoldDB" id="A0A0V0RIB7"/>
<gene>
    <name evidence="1" type="ORF">T07_10281</name>
</gene>
<protein>
    <submittedName>
        <fullName evidence="1">Uncharacterized protein</fullName>
    </submittedName>
</protein>
<organism evidence="1 2">
    <name type="scientific">Trichinella nelsoni</name>
    <dbReference type="NCBI Taxonomy" id="6336"/>
    <lineage>
        <taxon>Eukaryota</taxon>
        <taxon>Metazoa</taxon>
        <taxon>Ecdysozoa</taxon>
        <taxon>Nematoda</taxon>
        <taxon>Enoplea</taxon>
        <taxon>Dorylaimia</taxon>
        <taxon>Trichinellida</taxon>
        <taxon>Trichinellidae</taxon>
        <taxon>Trichinella</taxon>
    </lineage>
</organism>
<dbReference type="EMBL" id="JYDL01000169">
    <property type="protein sequence ID" value="KRX14159.1"/>
    <property type="molecule type" value="Genomic_DNA"/>
</dbReference>